<organism evidence="2 3">
    <name type="scientific">Trichonephila clavata</name>
    <name type="common">Joro spider</name>
    <name type="synonym">Nephila clavata</name>
    <dbReference type="NCBI Taxonomy" id="2740835"/>
    <lineage>
        <taxon>Eukaryota</taxon>
        <taxon>Metazoa</taxon>
        <taxon>Ecdysozoa</taxon>
        <taxon>Arthropoda</taxon>
        <taxon>Chelicerata</taxon>
        <taxon>Arachnida</taxon>
        <taxon>Araneae</taxon>
        <taxon>Araneomorphae</taxon>
        <taxon>Entelegynae</taxon>
        <taxon>Araneoidea</taxon>
        <taxon>Nephilidae</taxon>
        <taxon>Trichonephila</taxon>
    </lineage>
</organism>
<proteinExistence type="predicted"/>
<dbReference type="EMBL" id="BMAO01010056">
    <property type="protein sequence ID" value="GFQ64496.1"/>
    <property type="molecule type" value="Genomic_DNA"/>
</dbReference>
<gene>
    <name evidence="2" type="ORF">TNCT_140731</name>
</gene>
<feature type="region of interest" description="Disordered" evidence="1">
    <location>
        <begin position="1"/>
        <end position="22"/>
    </location>
</feature>
<name>A0A8X6EYI7_TRICU</name>
<dbReference type="AlphaFoldDB" id="A0A8X6EYI7"/>
<dbReference type="Proteomes" id="UP000887116">
    <property type="component" value="Unassembled WGS sequence"/>
</dbReference>
<evidence type="ECO:0000256" key="1">
    <source>
        <dbReference type="SAM" id="MobiDB-lite"/>
    </source>
</evidence>
<keyword evidence="3" id="KW-1185">Reference proteome</keyword>
<reference evidence="2" key="1">
    <citation type="submission" date="2020-07" db="EMBL/GenBank/DDBJ databases">
        <title>Multicomponent nature underlies the extraordinary mechanical properties of spider dragline silk.</title>
        <authorList>
            <person name="Kono N."/>
            <person name="Nakamura H."/>
            <person name="Mori M."/>
            <person name="Yoshida Y."/>
            <person name="Ohtoshi R."/>
            <person name="Malay A.D."/>
            <person name="Moran D.A.P."/>
            <person name="Tomita M."/>
            <person name="Numata K."/>
            <person name="Arakawa K."/>
        </authorList>
    </citation>
    <scope>NUCLEOTIDE SEQUENCE</scope>
</reference>
<evidence type="ECO:0000313" key="3">
    <source>
        <dbReference type="Proteomes" id="UP000887116"/>
    </source>
</evidence>
<sequence length="105" mass="12300">MKNDLWDRRNRKPDKESAPSRTRVIGSTQPCLAVVSTFGSDNEMDLHEVRLIYYALYGCRNFGEAPKWIFFTEEEKSVASQPLANCAICFITRFSIRRQEYEREN</sequence>
<accession>A0A8X6EYI7</accession>
<protein>
    <submittedName>
        <fullName evidence="2">Uncharacterized protein</fullName>
    </submittedName>
</protein>
<feature type="compositionally biased region" description="Basic and acidic residues" evidence="1">
    <location>
        <begin position="1"/>
        <end position="18"/>
    </location>
</feature>
<comment type="caution">
    <text evidence="2">The sequence shown here is derived from an EMBL/GenBank/DDBJ whole genome shotgun (WGS) entry which is preliminary data.</text>
</comment>
<evidence type="ECO:0000313" key="2">
    <source>
        <dbReference type="EMBL" id="GFQ64496.1"/>
    </source>
</evidence>